<evidence type="ECO:0000256" key="1">
    <source>
        <dbReference type="SAM" id="SignalP"/>
    </source>
</evidence>
<evidence type="ECO:0000313" key="3">
    <source>
        <dbReference type="Proteomes" id="UP000257039"/>
    </source>
</evidence>
<dbReference type="RefSeq" id="WP_094785584.1">
    <property type="nucleotide sequence ID" value="NZ_NDXW01000001.1"/>
</dbReference>
<name>A0A4P9VG43_9GAMM</name>
<dbReference type="EMBL" id="NDXW01000001">
    <property type="protein sequence ID" value="RDH42013.1"/>
    <property type="molecule type" value="Genomic_DNA"/>
</dbReference>
<feature type="chain" id="PRO_5020460177" description="DUF5704 domain-containing protein" evidence="1">
    <location>
        <begin position="29"/>
        <end position="756"/>
    </location>
</feature>
<comment type="caution">
    <text evidence="2">The sequence shown here is derived from an EMBL/GenBank/DDBJ whole genome shotgun (WGS) entry which is preliminary data.</text>
</comment>
<dbReference type="AlphaFoldDB" id="A0A4P9VG43"/>
<accession>A0A4P9VG43</accession>
<proteinExistence type="predicted"/>
<evidence type="ECO:0008006" key="4">
    <source>
        <dbReference type="Google" id="ProtNLM"/>
    </source>
</evidence>
<reference evidence="2 3" key="1">
    <citation type="submission" date="2017-04" db="EMBL/GenBank/DDBJ databases">
        <title>Draft genome sequence of Zooshikella ganghwensis VG4 isolated from Red Sea sediments.</title>
        <authorList>
            <person name="Rehman Z."/>
            <person name="Alam I."/>
            <person name="Kamau A."/>
            <person name="Bajic V."/>
            <person name="Leiknes T."/>
        </authorList>
    </citation>
    <scope>NUCLEOTIDE SEQUENCE [LARGE SCALE GENOMIC DNA]</scope>
    <source>
        <strain evidence="2 3">VG4</strain>
    </source>
</reference>
<dbReference type="Proteomes" id="UP000257039">
    <property type="component" value="Unassembled WGS sequence"/>
</dbReference>
<evidence type="ECO:0000313" key="2">
    <source>
        <dbReference type="EMBL" id="RDH42013.1"/>
    </source>
</evidence>
<feature type="signal peptide" evidence="1">
    <location>
        <begin position="1"/>
        <end position="28"/>
    </location>
</feature>
<protein>
    <recommendedName>
        <fullName evidence="4">DUF5704 domain-containing protein</fullName>
    </recommendedName>
</protein>
<gene>
    <name evidence="2" type="ORF">B9G39_00350</name>
</gene>
<sequence length="756" mass="87069">MKPIPKKMSTLGLYLSFLLLLLAGQSNANRYPIYNVYLINYTEYDIRVETEDGHAVKVPPGNDSGEAYISPCDFSQIFNAKHVYQFPQEDRAIRTRFGISDQGKSPYLELLTNPLQNKFKVEKRPSTYEDITEDVSGWIDIEAQEKLNAGLINSVWLAKKHDVNAKGYNKIYARVAMLPMSPGAGYRLFVALVQAKDDLDSFYGYANGLGAHHFGRFIREVRLINNTDYDLMVKKVKETPERYDVLKTWMRGKNSNQLHPCNLYKGDKLEDFSTDDDNTYKYEIGFISEPTPTTGTISTIDVSVDLKDDRYRLDKTEYTYLTNTLTDKTSTPITNWLDSSYRQQALYSYWTPKHHQFGKQQISVHTAVLSDVMYVILSQQQLDTDDNNPNPTDNKQEVVFKGVRWYNKGGGIVHETPQSWIARGAMEYVYDESRSDKRVKEARFFTENNGIDSISTSALRKWNFVYSNKGVLERAIYTVSSINTMYLDLYYDDPHERSGLDQKDLDKNLYPTRVVRFECSEAECRNRARIPYNQLPELSSASKQQHGSYGVSINRSEGYPYLLSWYTISYNYGSDKYGYINNPQQERITKYDFYQNWYVGDMSESHAIAPGYIQFVRGEGNLLKAKKVFSKNATVSTGYPQTQQDNFTFKKYHGENFLHEINVDWWVNDADTTKVTNLVQVKPIYMPEPSSLTNSDFRFRGVHPIGEIMPIHDMWMTEREASLTTIADSSPTDDAEDDGDSLSDQFINIIKTIMDQ</sequence>
<keyword evidence="1" id="KW-0732">Signal</keyword>
<keyword evidence="3" id="KW-1185">Reference proteome</keyword>
<organism evidence="2 3">
    <name type="scientific">Zooshikella ganghwensis</name>
    <dbReference type="NCBI Taxonomy" id="202772"/>
    <lineage>
        <taxon>Bacteria</taxon>
        <taxon>Pseudomonadati</taxon>
        <taxon>Pseudomonadota</taxon>
        <taxon>Gammaproteobacteria</taxon>
        <taxon>Oceanospirillales</taxon>
        <taxon>Zooshikellaceae</taxon>
        <taxon>Zooshikella</taxon>
    </lineage>
</organism>